<dbReference type="PANTHER" id="PTHR46215">
    <property type="entry name" value="DIRIGENT PROTEIN 24-RELATED"/>
    <property type="match status" value="1"/>
</dbReference>
<evidence type="ECO:0000313" key="7">
    <source>
        <dbReference type="RefSeq" id="XP_060676016.1"/>
    </source>
</evidence>
<name>A0ABM4AH14_ZIZJJ</name>
<keyword evidence="4" id="KW-0732">Signal</keyword>
<keyword evidence="3 4" id="KW-0964">Secreted</keyword>
<organism evidence="6 7">
    <name type="scientific">Ziziphus jujuba</name>
    <name type="common">Chinese jujube</name>
    <name type="synonym">Ziziphus sativa</name>
    <dbReference type="NCBI Taxonomy" id="326968"/>
    <lineage>
        <taxon>Eukaryota</taxon>
        <taxon>Viridiplantae</taxon>
        <taxon>Streptophyta</taxon>
        <taxon>Embryophyta</taxon>
        <taxon>Tracheophyta</taxon>
        <taxon>Spermatophyta</taxon>
        <taxon>Magnoliopsida</taxon>
        <taxon>eudicotyledons</taxon>
        <taxon>Gunneridae</taxon>
        <taxon>Pentapetalae</taxon>
        <taxon>rosids</taxon>
        <taxon>fabids</taxon>
        <taxon>Rosales</taxon>
        <taxon>Rhamnaceae</taxon>
        <taxon>Paliureae</taxon>
        <taxon>Ziziphus</taxon>
    </lineage>
</organism>
<dbReference type="Proteomes" id="UP001652623">
    <property type="component" value="Chromosome 8"/>
</dbReference>
<sequence length="394" mass="40730">MAKTLKAISFFFFLLALTLGCANSARILDEVEPQPQVLPSSPAVPNPVPTTVPDEEDPESNPTTTLPSGQIPATPPAIPANDDTIIGDADAPVPDTDIPDDATEAPVSNVAPPEASPATVAPIAGPTTTSPAVPTPAGSTSSTVAAQPAGTEHHPVLSFFMHDIIGGTHPSVRVVTGIVANAVTNAPFSKPNNNFLPVSGGTPLPTSTVNGFINNNRDNLPFLAGLNNGAGFSTTQSGTLIQNSRDNNIVNGGTSQPFVTAGQLPAGSTLQKLMFGSVTVIDDELTESHELGSTVIGKAQGFYLASSLDGNSHTMVVTVLLHGGDHDHHEVEDTISFFGVHRTAAPQSQIAVIGGTGKYENAKGYAVIESILQEDQHTTDGVDTIMHTSVYLSE</sequence>
<protein>
    <recommendedName>
        <fullName evidence="4">Dirigent protein</fullName>
    </recommendedName>
</protein>
<accession>A0ABM4AH14</accession>
<dbReference type="InterPro" id="IPR044859">
    <property type="entry name" value="Allene_oxi_cyc_Dirigent"/>
</dbReference>
<keyword evidence="6" id="KW-1185">Reference proteome</keyword>
<feature type="chain" id="PRO_5044978281" description="Dirigent protein" evidence="4">
    <location>
        <begin position="25"/>
        <end position="394"/>
    </location>
</feature>
<evidence type="ECO:0000256" key="2">
    <source>
        <dbReference type="ARBA" id="ARBA00011738"/>
    </source>
</evidence>
<comment type="function">
    <text evidence="4">Dirigent proteins impart stereoselectivity on the phenoxy radical-coupling reaction, yielding optically active lignans from two molecules of coniferyl alcohol in the biosynthesis of lignans, flavonolignans, and alkaloids and thus plays a central role in plant secondary metabolism.</text>
</comment>
<dbReference type="InterPro" id="IPR004265">
    <property type="entry name" value="Dirigent"/>
</dbReference>
<comment type="similarity">
    <text evidence="1 4">Belongs to the plant dirigent protein family.</text>
</comment>
<feature type="compositionally biased region" description="Low complexity" evidence="5">
    <location>
        <begin position="124"/>
        <end position="146"/>
    </location>
</feature>
<feature type="signal peptide" evidence="4">
    <location>
        <begin position="1"/>
        <end position="24"/>
    </location>
</feature>
<feature type="region of interest" description="Disordered" evidence="5">
    <location>
        <begin position="33"/>
        <end position="149"/>
    </location>
</feature>
<proteinExistence type="inferred from homology"/>
<evidence type="ECO:0000256" key="5">
    <source>
        <dbReference type="SAM" id="MobiDB-lite"/>
    </source>
</evidence>
<evidence type="ECO:0000313" key="6">
    <source>
        <dbReference type="Proteomes" id="UP001652623"/>
    </source>
</evidence>
<keyword evidence="4" id="KW-0052">Apoplast</keyword>
<dbReference type="Gene3D" id="2.40.480.10">
    <property type="entry name" value="Allene oxide cyclase-like"/>
    <property type="match status" value="1"/>
</dbReference>
<reference evidence="7" key="1">
    <citation type="submission" date="2025-08" db="UniProtKB">
        <authorList>
            <consortium name="RefSeq"/>
        </authorList>
    </citation>
    <scope>IDENTIFICATION</scope>
    <source>
        <tissue evidence="7">Seedling</tissue>
    </source>
</reference>
<dbReference type="PANTHER" id="PTHR46215:SF15">
    <property type="entry name" value="DIRIGENT PROTEIN 24"/>
    <property type="match status" value="1"/>
</dbReference>
<gene>
    <name evidence="7" type="primary">LOC107406590</name>
</gene>
<comment type="subunit">
    <text evidence="2 4">Homodimer.</text>
</comment>
<dbReference type="RefSeq" id="XP_060676016.1">
    <property type="nucleotide sequence ID" value="XM_060820033.1"/>
</dbReference>
<dbReference type="PROSITE" id="PS51257">
    <property type="entry name" value="PROKAR_LIPOPROTEIN"/>
    <property type="match status" value="1"/>
</dbReference>
<evidence type="ECO:0000256" key="4">
    <source>
        <dbReference type="RuleBase" id="RU363099"/>
    </source>
</evidence>
<evidence type="ECO:0000256" key="1">
    <source>
        <dbReference type="ARBA" id="ARBA00010746"/>
    </source>
</evidence>
<dbReference type="GeneID" id="107406590"/>
<evidence type="ECO:0000256" key="3">
    <source>
        <dbReference type="ARBA" id="ARBA00022525"/>
    </source>
</evidence>
<comment type="subcellular location">
    <subcellularLocation>
        <location evidence="4">Secreted</location>
        <location evidence="4">Extracellular space</location>
        <location evidence="4">Apoplast</location>
    </subcellularLocation>
</comment>
<dbReference type="Pfam" id="PF03018">
    <property type="entry name" value="Dirigent"/>
    <property type="match status" value="1"/>
</dbReference>